<dbReference type="Proteomes" id="UP001153954">
    <property type="component" value="Unassembled WGS sequence"/>
</dbReference>
<reference evidence="3" key="1">
    <citation type="submission" date="2022-03" db="EMBL/GenBank/DDBJ databases">
        <authorList>
            <person name="Tunstrom K."/>
        </authorList>
    </citation>
    <scope>NUCLEOTIDE SEQUENCE</scope>
</reference>
<evidence type="ECO:0000256" key="1">
    <source>
        <dbReference type="SAM" id="MobiDB-lite"/>
    </source>
</evidence>
<feature type="region of interest" description="Disordered" evidence="1">
    <location>
        <begin position="91"/>
        <end position="118"/>
    </location>
</feature>
<protein>
    <recommendedName>
        <fullName evidence="2">DUF7869 domain-containing protein</fullName>
    </recommendedName>
</protein>
<dbReference type="PANTHER" id="PTHR10773">
    <property type="entry name" value="DNA-DIRECTED RNA POLYMERASES I, II, AND III SUBUNIT RPABC2"/>
    <property type="match status" value="1"/>
</dbReference>
<accession>A0AAU9UMA0</accession>
<evidence type="ECO:0000259" key="2">
    <source>
        <dbReference type="Pfam" id="PF25273"/>
    </source>
</evidence>
<dbReference type="EMBL" id="CAKOGL010000022">
    <property type="protein sequence ID" value="CAH2099794.1"/>
    <property type="molecule type" value="Genomic_DNA"/>
</dbReference>
<organism evidence="3 4">
    <name type="scientific">Euphydryas editha</name>
    <name type="common">Edith's checkerspot</name>
    <dbReference type="NCBI Taxonomy" id="104508"/>
    <lineage>
        <taxon>Eukaryota</taxon>
        <taxon>Metazoa</taxon>
        <taxon>Ecdysozoa</taxon>
        <taxon>Arthropoda</taxon>
        <taxon>Hexapoda</taxon>
        <taxon>Insecta</taxon>
        <taxon>Pterygota</taxon>
        <taxon>Neoptera</taxon>
        <taxon>Endopterygota</taxon>
        <taxon>Lepidoptera</taxon>
        <taxon>Glossata</taxon>
        <taxon>Ditrysia</taxon>
        <taxon>Papilionoidea</taxon>
        <taxon>Nymphalidae</taxon>
        <taxon>Nymphalinae</taxon>
        <taxon>Euphydryas</taxon>
    </lineage>
</organism>
<gene>
    <name evidence="3" type="ORF">EEDITHA_LOCUS14724</name>
</gene>
<dbReference type="PANTHER" id="PTHR10773:SF19">
    <property type="match status" value="1"/>
</dbReference>
<feature type="compositionally biased region" description="Polar residues" evidence="1">
    <location>
        <begin position="91"/>
        <end position="115"/>
    </location>
</feature>
<dbReference type="InterPro" id="IPR057191">
    <property type="entry name" value="DUF7869"/>
</dbReference>
<dbReference type="AlphaFoldDB" id="A0AAU9UMA0"/>
<evidence type="ECO:0000313" key="4">
    <source>
        <dbReference type="Proteomes" id="UP001153954"/>
    </source>
</evidence>
<comment type="caution">
    <text evidence="3">The sequence shown here is derived from an EMBL/GenBank/DDBJ whole genome shotgun (WGS) entry which is preliminary data.</text>
</comment>
<name>A0AAU9UMA0_EUPED</name>
<proteinExistence type="predicted"/>
<keyword evidence="4" id="KW-1185">Reference proteome</keyword>
<feature type="domain" description="DUF7869" evidence="2">
    <location>
        <begin position="523"/>
        <end position="690"/>
    </location>
</feature>
<dbReference type="Pfam" id="PF25273">
    <property type="entry name" value="DUF7869"/>
    <property type="match status" value="1"/>
</dbReference>
<evidence type="ECO:0000313" key="3">
    <source>
        <dbReference type="EMBL" id="CAH2099794.1"/>
    </source>
</evidence>
<sequence length="778" mass="89471">MALVNAGIARNVPQCRRRLSYDLNTPPSICINTSKDLDRLCTTTDHTETTASITAARISIDNEFNINLTAEPDIEEPAFNDNQVEKNTQYTSFTSDLDVPSTSAGPSKEYTTSNPIKSKVGKRKSKKDIKYIDYISDQEDFSTFYGDIDDSDNWSEGQEGITSEDDLLSMEKKVKIKRCSKKGSNVKNLSKSDANTENDLVGECATRIKKLNTRKERSKNKNSGQEYSTNKGIVVPAKTVLANPCSGKKCGNDCGSLSEERRESLFNFFWNLDKTRRRDWLVSLSQKENIKRKRTDSNKRNYTIKYFINQGEGRRFVCQQFLAATLNISNKTIYSIVKNASWGCAREDMRGKCEPPNKTKESTIDAVNRFIKNLPAVPSHYCRQDSSKVYLPQEYKNVTKLYKIYKQYYVDQGVDVVSDRIFRKIFQDNFNIGFHVPKKDKCLKCLQYENNNDPEKQKEKKEHEIEKEESYVRFKVHKNIHKDDPSTLCASFDLEKVLNTPYAQSMLLYYSRKLAVYNLCVYENGTRKVFCYYWDESNGKRGANEIASILHKYIQSVDARGNVTRLLLYCDCCPGQNRNRTVLAMLHSSLEDCKNIDTIQINFLLTGHTYMPVDTVHAIIENRLKNTTVYAPSQWFTVFATARQEPAPFEVQRLSYEDFYRWDSISDKYYKGNLTGKISKIRIMTFRKDKQSVKYKTSMNPSAASFDVEVQSKTKISLLPCYRSQLPISKAKYDDLVKLCVDKVIPNCFKHEFVNIPRATNVKDCLPESDIEDCDINT</sequence>